<name>A0ABZ2Q3R9_9FLAO</name>
<dbReference type="PROSITE" id="PS01124">
    <property type="entry name" value="HTH_ARAC_FAMILY_2"/>
    <property type="match status" value="1"/>
</dbReference>
<dbReference type="RefSeq" id="WP_338839766.1">
    <property type="nucleotide sequence ID" value="NZ_CP147988.1"/>
</dbReference>
<accession>A0ABZ2Q3R9</accession>
<evidence type="ECO:0000256" key="2">
    <source>
        <dbReference type="ARBA" id="ARBA00023125"/>
    </source>
</evidence>
<dbReference type="InterPro" id="IPR009057">
    <property type="entry name" value="Homeodomain-like_sf"/>
</dbReference>
<protein>
    <submittedName>
        <fullName evidence="5">Helix-turn-helix domain-containing protein</fullName>
    </submittedName>
</protein>
<proteinExistence type="predicted"/>
<dbReference type="Pfam" id="PF12833">
    <property type="entry name" value="HTH_18"/>
    <property type="match status" value="1"/>
</dbReference>
<organism evidence="5 6">
    <name type="scientific">Flavobacterium ginsenosidimutans</name>
    <dbReference type="NCBI Taxonomy" id="687844"/>
    <lineage>
        <taxon>Bacteria</taxon>
        <taxon>Pseudomonadati</taxon>
        <taxon>Bacteroidota</taxon>
        <taxon>Flavobacteriia</taxon>
        <taxon>Flavobacteriales</taxon>
        <taxon>Flavobacteriaceae</taxon>
        <taxon>Flavobacterium</taxon>
    </lineage>
</organism>
<evidence type="ECO:0000313" key="6">
    <source>
        <dbReference type="Proteomes" id="UP001447857"/>
    </source>
</evidence>
<dbReference type="Proteomes" id="UP001447857">
    <property type="component" value="Chromosome"/>
</dbReference>
<evidence type="ECO:0000259" key="4">
    <source>
        <dbReference type="PROSITE" id="PS01124"/>
    </source>
</evidence>
<keyword evidence="2" id="KW-0238">DNA-binding</keyword>
<keyword evidence="6" id="KW-1185">Reference proteome</keyword>
<sequence>MGNIFHKLRKEEKEECLAAIEFFTNSKKLFLNKDLCLAQLSEETGITVHKISYLINAEFGLNFNDYINLKRIQYLIENLNEPMLKDLSIEKISSACGFGSRTSCFRAFRKHKGTSLSNFLNRISKI</sequence>
<dbReference type="PANTHER" id="PTHR43280:SF29">
    <property type="entry name" value="ARAC-FAMILY TRANSCRIPTIONAL REGULATOR"/>
    <property type="match status" value="1"/>
</dbReference>
<keyword evidence="3" id="KW-0804">Transcription</keyword>
<dbReference type="InterPro" id="IPR018060">
    <property type="entry name" value="HTH_AraC"/>
</dbReference>
<reference evidence="5 6" key="1">
    <citation type="submission" date="2024-02" db="EMBL/GenBank/DDBJ databases">
        <title>complete genome of Flavobacterium ginsenosidimutans Str. YTB16.</title>
        <authorList>
            <person name="Wang Q."/>
        </authorList>
    </citation>
    <scope>NUCLEOTIDE SEQUENCE [LARGE SCALE GENOMIC DNA]</scope>
    <source>
        <strain evidence="5 6">YTB16</strain>
    </source>
</reference>
<evidence type="ECO:0000256" key="1">
    <source>
        <dbReference type="ARBA" id="ARBA00023015"/>
    </source>
</evidence>
<dbReference type="Gene3D" id="1.10.10.60">
    <property type="entry name" value="Homeodomain-like"/>
    <property type="match status" value="2"/>
</dbReference>
<evidence type="ECO:0000313" key="5">
    <source>
        <dbReference type="EMBL" id="WXK49067.1"/>
    </source>
</evidence>
<feature type="domain" description="HTH araC/xylS-type" evidence="4">
    <location>
        <begin position="31"/>
        <end position="122"/>
    </location>
</feature>
<dbReference type="EMBL" id="CP147988">
    <property type="protein sequence ID" value="WXK49067.1"/>
    <property type="molecule type" value="Genomic_DNA"/>
</dbReference>
<dbReference type="SMART" id="SM00342">
    <property type="entry name" value="HTH_ARAC"/>
    <property type="match status" value="1"/>
</dbReference>
<dbReference type="PANTHER" id="PTHR43280">
    <property type="entry name" value="ARAC-FAMILY TRANSCRIPTIONAL REGULATOR"/>
    <property type="match status" value="1"/>
</dbReference>
<evidence type="ECO:0000256" key="3">
    <source>
        <dbReference type="ARBA" id="ARBA00023163"/>
    </source>
</evidence>
<gene>
    <name evidence="5" type="ORF">V6624_18780</name>
</gene>
<dbReference type="SUPFAM" id="SSF46689">
    <property type="entry name" value="Homeodomain-like"/>
    <property type="match status" value="1"/>
</dbReference>
<keyword evidence="1" id="KW-0805">Transcription regulation</keyword>